<evidence type="ECO:0000313" key="2">
    <source>
        <dbReference type="Proteomes" id="UP000051672"/>
    </source>
</evidence>
<dbReference type="RefSeq" id="WP_057894013.1">
    <property type="nucleotide sequence ID" value="NZ_AYZQ01000001.1"/>
</dbReference>
<comment type="caution">
    <text evidence="1">The sequence shown here is derived from an EMBL/GenBank/DDBJ whole genome shotgun (WGS) entry which is preliminary data.</text>
</comment>
<dbReference type="EMBL" id="AYZQ01000001">
    <property type="protein sequence ID" value="KRM73010.1"/>
    <property type="molecule type" value="Genomic_DNA"/>
</dbReference>
<proteinExistence type="predicted"/>
<dbReference type="Proteomes" id="UP000051672">
    <property type="component" value="Unassembled WGS sequence"/>
</dbReference>
<evidence type="ECO:0000313" key="1">
    <source>
        <dbReference type="EMBL" id="KRM73010.1"/>
    </source>
</evidence>
<accession>A0A0R2B2N4</accession>
<name>A0A0R2B2N4_9LACO</name>
<organism evidence="1 2">
    <name type="scientific">Lacticaseibacillus brantae DSM 23927</name>
    <dbReference type="NCBI Taxonomy" id="1423727"/>
    <lineage>
        <taxon>Bacteria</taxon>
        <taxon>Bacillati</taxon>
        <taxon>Bacillota</taxon>
        <taxon>Bacilli</taxon>
        <taxon>Lactobacillales</taxon>
        <taxon>Lactobacillaceae</taxon>
        <taxon>Lacticaseibacillus</taxon>
    </lineage>
</organism>
<evidence type="ECO:0008006" key="3">
    <source>
        <dbReference type="Google" id="ProtNLM"/>
    </source>
</evidence>
<dbReference type="STRING" id="1423727.FC34_GL000730"/>
<keyword evidence="2" id="KW-1185">Reference proteome</keyword>
<dbReference type="AlphaFoldDB" id="A0A0R2B2N4"/>
<dbReference type="InterPro" id="IPR008767">
    <property type="entry name" value="Phage_SPP1_head-tail_adaptor"/>
</dbReference>
<gene>
    <name evidence="1" type="ORF">FC34_GL000730</name>
</gene>
<reference evidence="1 2" key="1">
    <citation type="journal article" date="2015" name="Genome Announc.">
        <title>Expanding the biotechnology potential of lactobacilli through comparative genomics of 213 strains and associated genera.</title>
        <authorList>
            <person name="Sun Z."/>
            <person name="Harris H.M."/>
            <person name="McCann A."/>
            <person name="Guo C."/>
            <person name="Argimon S."/>
            <person name="Zhang W."/>
            <person name="Yang X."/>
            <person name="Jeffery I.B."/>
            <person name="Cooney J.C."/>
            <person name="Kagawa T.F."/>
            <person name="Liu W."/>
            <person name="Song Y."/>
            <person name="Salvetti E."/>
            <person name="Wrobel A."/>
            <person name="Rasinkangas P."/>
            <person name="Parkhill J."/>
            <person name="Rea M.C."/>
            <person name="O'Sullivan O."/>
            <person name="Ritari J."/>
            <person name="Douillard F.P."/>
            <person name="Paul Ross R."/>
            <person name="Yang R."/>
            <person name="Briner A.E."/>
            <person name="Felis G.E."/>
            <person name="de Vos W.M."/>
            <person name="Barrangou R."/>
            <person name="Klaenhammer T.R."/>
            <person name="Caufield P.W."/>
            <person name="Cui Y."/>
            <person name="Zhang H."/>
            <person name="O'Toole P.W."/>
        </authorList>
    </citation>
    <scope>NUCLEOTIDE SEQUENCE [LARGE SCALE GENOMIC DNA]</scope>
    <source>
        <strain evidence="1 2">DSM 23927</strain>
    </source>
</reference>
<dbReference type="NCBIfam" id="TIGR01563">
    <property type="entry name" value="gp16_SPP1"/>
    <property type="match status" value="1"/>
</dbReference>
<protein>
    <recommendedName>
        <fullName evidence="3">Phage head-tail adaptor</fullName>
    </recommendedName>
</protein>
<sequence>MNDWSEDVTLVDSVIVPDEYGNQVPTETHRVVQASKREIAMNEFYTAAQAGIRPAVELIIHTFEYEGEQVMIYKGQRYSLIRTYQRNDDELEIYLEQKVSDDGN</sequence>
<dbReference type="PATRIC" id="fig|1423727.3.peg.733"/>